<accession>A0A7Z0WLE5</accession>
<comment type="catalytic activity">
    <reaction evidence="4">
        <text>holo-[ACP] + malonyl-CoA = malonyl-[ACP] + CoA</text>
        <dbReference type="Rhea" id="RHEA:41792"/>
        <dbReference type="Rhea" id="RHEA-COMP:9623"/>
        <dbReference type="Rhea" id="RHEA-COMP:9685"/>
        <dbReference type="ChEBI" id="CHEBI:57287"/>
        <dbReference type="ChEBI" id="CHEBI:57384"/>
        <dbReference type="ChEBI" id="CHEBI:64479"/>
        <dbReference type="ChEBI" id="CHEBI:78449"/>
        <dbReference type="EC" id="2.3.1.39"/>
    </reaction>
</comment>
<evidence type="ECO:0000259" key="5">
    <source>
        <dbReference type="SMART" id="SM00827"/>
    </source>
</evidence>
<keyword evidence="2 6" id="KW-0808">Transferase</keyword>
<evidence type="ECO:0000313" key="6">
    <source>
        <dbReference type="EMBL" id="OLF10152.1"/>
    </source>
</evidence>
<keyword evidence="3 6" id="KW-0012">Acyltransferase</keyword>
<dbReference type="SUPFAM" id="SSF55048">
    <property type="entry name" value="Probable ACP-binding domain of malonyl-CoA ACP transacylase"/>
    <property type="match status" value="1"/>
</dbReference>
<dbReference type="SMART" id="SM00827">
    <property type="entry name" value="PKS_AT"/>
    <property type="match status" value="1"/>
</dbReference>
<evidence type="ECO:0000256" key="3">
    <source>
        <dbReference type="ARBA" id="ARBA00023315"/>
    </source>
</evidence>
<dbReference type="GO" id="GO:0006633">
    <property type="term" value="P:fatty acid biosynthetic process"/>
    <property type="evidence" value="ECO:0007669"/>
    <property type="project" value="TreeGrafter"/>
</dbReference>
<dbReference type="Pfam" id="PF00698">
    <property type="entry name" value="Acyl_transf_1"/>
    <property type="match status" value="1"/>
</dbReference>
<sequence>MNDLVIVFPGQGSQFTGMGKHWYDEHAAVRDRFARASDLLGYSLPDLCFTAPPAELTRTRHAQVSLLVLSYALYEVLTEGREVPVTAMTGHSLGEITALLAAGALSFEDAVRLVSARGEAMETCAARRATGMVAAVRVPVADVERHVAEFNAEGHDVQVANYNSPTQTVLSGTTEDLAELTTYLEDRGAKVAKLNVAGAFHSTHMAGALPVFTEALDAVEITEPRIPVYSNVTGRPHEDPAAIRRALAVQLTSPVRWSEITDALVANRTRLWIEVGPKQVLKKMLVPVVGSGEVLNLDEDPEAVYAAVARVVEAKRREPSLVGLCMGAAAATRNRNFDNDEYREGVIAPYRRLQELDQATQDGAELSDDDRREAVELLTTIMATKRVPEDEQRDRLDTILRRTGDAGLLATAQAHRA</sequence>
<name>A0A7Z0WLE5_9PSEU</name>
<dbReference type="EC" id="2.3.1.39" evidence="1"/>
<dbReference type="InterPro" id="IPR016036">
    <property type="entry name" value="Malonyl_transacylase_ACP-bd"/>
</dbReference>
<dbReference type="InterPro" id="IPR001227">
    <property type="entry name" value="Ac_transferase_dom_sf"/>
</dbReference>
<protein>
    <recommendedName>
        <fullName evidence="1">[acyl-carrier-protein] S-malonyltransferase</fullName>
        <ecNumber evidence="1">2.3.1.39</ecNumber>
    </recommendedName>
</protein>
<dbReference type="Proteomes" id="UP000185696">
    <property type="component" value="Unassembled WGS sequence"/>
</dbReference>
<dbReference type="PANTHER" id="PTHR42681">
    <property type="entry name" value="MALONYL-COA-ACYL CARRIER PROTEIN TRANSACYLASE, MITOCHONDRIAL"/>
    <property type="match status" value="1"/>
</dbReference>
<dbReference type="InterPro" id="IPR016035">
    <property type="entry name" value="Acyl_Trfase/lysoPLipase"/>
</dbReference>
<organism evidence="6 7">
    <name type="scientific">Actinophytocola xinjiangensis</name>
    <dbReference type="NCBI Taxonomy" id="485602"/>
    <lineage>
        <taxon>Bacteria</taxon>
        <taxon>Bacillati</taxon>
        <taxon>Actinomycetota</taxon>
        <taxon>Actinomycetes</taxon>
        <taxon>Pseudonocardiales</taxon>
        <taxon>Pseudonocardiaceae</taxon>
    </lineage>
</organism>
<dbReference type="AlphaFoldDB" id="A0A7Z0WLE5"/>
<dbReference type="GO" id="GO:0004314">
    <property type="term" value="F:[acyl-carrier-protein] S-malonyltransferase activity"/>
    <property type="evidence" value="ECO:0007669"/>
    <property type="project" value="UniProtKB-EC"/>
</dbReference>
<dbReference type="SUPFAM" id="SSF52151">
    <property type="entry name" value="FabD/lysophospholipase-like"/>
    <property type="match status" value="1"/>
</dbReference>
<reference evidence="6 7" key="1">
    <citation type="submission" date="2016-12" db="EMBL/GenBank/DDBJ databases">
        <title>The draft genome sequence of Actinophytocola xinjiangensis.</title>
        <authorList>
            <person name="Wang W."/>
            <person name="Yuan L."/>
        </authorList>
    </citation>
    <scope>NUCLEOTIDE SEQUENCE [LARGE SCALE GENOMIC DNA]</scope>
    <source>
        <strain evidence="6 7">CGMCC 4.4663</strain>
    </source>
</reference>
<evidence type="ECO:0000313" key="7">
    <source>
        <dbReference type="Proteomes" id="UP000185696"/>
    </source>
</evidence>
<dbReference type="Gene3D" id="3.30.70.250">
    <property type="entry name" value="Malonyl-CoA ACP transacylase, ACP-binding"/>
    <property type="match status" value="1"/>
</dbReference>
<feature type="domain" description="Malonyl-CoA:ACP transacylase (MAT)" evidence="5">
    <location>
        <begin position="7"/>
        <end position="311"/>
    </location>
</feature>
<proteinExistence type="predicted"/>
<dbReference type="RefSeq" id="WP_075133873.1">
    <property type="nucleotide sequence ID" value="NZ_MSIF01000007.1"/>
</dbReference>
<dbReference type="Gene3D" id="3.40.366.10">
    <property type="entry name" value="Malonyl-Coenzyme A Acyl Carrier Protein, domain 2"/>
    <property type="match status" value="1"/>
</dbReference>
<dbReference type="PANTHER" id="PTHR42681:SF1">
    <property type="entry name" value="MALONYL-COA-ACYL CARRIER PROTEIN TRANSACYLASE, MITOCHONDRIAL"/>
    <property type="match status" value="1"/>
</dbReference>
<gene>
    <name evidence="6" type="ORF">BLA60_17040</name>
</gene>
<evidence type="ECO:0000256" key="2">
    <source>
        <dbReference type="ARBA" id="ARBA00022679"/>
    </source>
</evidence>
<keyword evidence="7" id="KW-1185">Reference proteome</keyword>
<dbReference type="OrthoDB" id="3543921at2"/>
<evidence type="ECO:0000256" key="1">
    <source>
        <dbReference type="ARBA" id="ARBA00013258"/>
    </source>
</evidence>
<dbReference type="EMBL" id="MSIF01000007">
    <property type="protein sequence ID" value="OLF10152.1"/>
    <property type="molecule type" value="Genomic_DNA"/>
</dbReference>
<dbReference type="InterPro" id="IPR014043">
    <property type="entry name" value="Acyl_transferase_dom"/>
</dbReference>
<dbReference type="InterPro" id="IPR050858">
    <property type="entry name" value="Mal-CoA-ACP_Trans/PKS_FabD"/>
</dbReference>
<evidence type="ECO:0000256" key="4">
    <source>
        <dbReference type="ARBA" id="ARBA00048462"/>
    </source>
</evidence>
<comment type="caution">
    <text evidence="6">The sequence shown here is derived from an EMBL/GenBank/DDBJ whole genome shotgun (WGS) entry which is preliminary data.</text>
</comment>